<gene>
    <name evidence="1" type="ORF">METZ01_LOCUS267682</name>
</gene>
<reference evidence="1" key="1">
    <citation type="submission" date="2018-05" db="EMBL/GenBank/DDBJ databases">
        <authorList>
            <person name="Lanie J.A."/>
            <person name="Ng W.-L."/>
            <person name="Kazmierczak K.M."/>
            <person name="Andrzejewski T.M."/>
            <person name="Davidsen T.M."/>
            <person name="Wayne K.J."/>
            <person name="Tettelin H."/>
            <person name="Glass J.I."/>
            <person name="Rusch D."/>
            <person name="Podicherti R."/>
            <person name="Tsui H.-C.T."/>
            <person name="Winkler M.E."/>
        </authorList>
    </citation>
    <scope>NUCLEOTIDE SEQUENCE</scope>
</reference>
<name>A0A382JSK0_9ZZZZ</name>
<dbReference type="EMBL" id="UINC01076045">
    <property type="protein sequence ID" value="SVC14828.1"/>
    <property type="molecule type" value="Genomic_DNA"/>
</dbReference>
<evidence type="ECO:0000313" key="1">
    <source>
        <dbReference type="EMBL" id="SVC14828.1"/>
    </source>
</evidence>
<sequence>MTFNALAAQIHAPAIAVNGMLR</sequence>
<dbReference type="AlphaFoldDB" id="A0A382JSK0"/>
<accession>A0A382JSK0</accession>
<proteinExistence type="predicted"/>
<organism evidence="1">
    <name type="scientific">marine metagenome</name>
    <dbReference type="NCBI Taxonomy" id="408172"/>
    <lineage>
        <taxon>unclassified sequences</taxon>
        <taxon>metagenomes</taxon>
        <taxon>ecological metagenomes</taxon>
    </lineage>
</organism>
<protein>
    <submittedName>
        <fullName evidence="1">Uncharacterized protein</fullName>
    </submittedName>
</protein>